<evidence type="ECO:0000259" key="2">
    <source>
        <dbReference type="Pfam" id="PF06094"/>
    </source>
</evidence>
<feature type="domain" description="Gamma-glutamylcyclotransferase AIG2-like" evidence="2">
    <location>
        <begin position="4"/>
        <end position="115"/>
    </location>
</feature>
<dbReference type="CDD" id="cd06661">
    <property type="entry name" value="GGCT_like"/>
    <property type="match status" value="1"/>
</dbReference>
<dbReference type="Proteomes" id="UP001596142">
    <property type="component" value="Unassembled WGS sequence"/>
</dbReference>
<dbReference type="InterPro" id="IPR036568">
    <property type="entry name" value="GGCT-like_sf"/>
</dbReference>
<proteinExistence type="predicted"/>
<keyword evidence="1" id="KW-0456">Lyase</keyword>
<dbReference type="InterPro" id="IPR009288">
    <property type="entry name" value="AIG2-like_dom"/>
</dbReference>
<evidence type="ECO:0000313" key="4">
    <source>
        <dbReference type="Proteomes" id="UP001596142"/>
    </source>
</evidence>
<dbReference type="InterPro" id="IPR017939">
    <property type="entry name" value="G-Glutamylcylcotransferase"/>
</dbReference>
<dbReference type="PANTHER" id="PTHR12935:SF0">
    <property type="entry name" value="GAMMA-GLUTAMYLCYCLOTRANSFERASE"/>
    <property type="match status" value="1"/>
</dbReference>
<dbReference type="SUPFAM" id="SSF110857">
    <property type="entry name" value="Gamma-glutamyl cyclotransferase-like"/>
    <property type="match status" value="1"/>
</dbReference>
<dbReference type="EC" id="2.3.2.-" evidence="3"/>
<name>A0ABW0YPG3_9BACI</name>
<organism evidence="3 4">
    <name type="scientific">Thalassorhabdus alkalitolerans</name>
    <dbReference type="NCBI Taxonomy" id="2282697"/>
    <lineage>
        <taxon>Bacteria</taxon>
        <taxon>Bacillati</taxon>
        <taxon>Bacillota</taxon>
        <taxon>Bacilli</taxon>
        <taxon>Bacillales</taxon>
        <taxon>Bacillaceae</taxon>
        <taxon>Thalassorhabdus</taxon>
    </lineage>
</organism>
<keyword evidence="4" id="KW-1185">Reference proteome</keyword>
<dbReference type="PANTHER" id="PTHR12935">
    <property type="entry name" value="GAMMA-GLUTAMYLCYCLOTRANSFERASE"/>
    <property type="match status" value="1"/>
</dbReference>
<dbReference type="GO" id="GO:0016746">
    <property type="term" value="F:acyltransferase activity"/>
    <property type="evidence" value="ECO:0007669"/>
    <property type="project" value="UniProtKB-KW"/>
</dbReference>
<gene>
    <name evidence="3" type="ORF">ACFPU1_04325</name>
</gene>
<keyword evidence="3" id="KW-0808">Transferase</keyword>
<reference evidence="4" key="1">
    <citation type="journal article" date="2019" name="Int. J. Syst. Evol. Microbiol.">
        <title>The Global Catalogue of Microorganisms (GCM) 10K type strain sequencing project: providing services to taxonomists for standard genome sequencing and annotation.</title>
        <authorList>
            <consortium name="The Broad Institute Genomics Platform"/>
            <consortium name="The Broad Institute Genome Sequencing Center for Infectious Disease"/>
            <person name="Wu L."/>
            <person name="Ma J."/>
        </authorList>
    </citation>
    <scope>NUCLEOTIDE SEQUENCE [LARGE SCALE GENOMIC DNA]</scope>
    <source>
        <strain evidence="4">CECT 7184</strain>
    </source>
</reference>
<evidence type="ECO:0000256" key="1">
    <source>
        <dbReference type="ARBA" id="ARBA00023239"/>
    </source>
</evidence>
<dbReference type="Gene3D" id="3.10.490.10">
    <property type="entry name" value="Gamma-glutamyl cyclotransferase-like"/>
    <property type="match status" value="1"/>
</dbReference>
<dbReference type="InterPro" id="IPR013024">
    <property type="entry name" value="GGCT-like"/>
</dbReference>
<comment type="caution">
    <text evidence="3">The sequence shown here is derived from an EMBL/GenBank/DDBJ whole genome shotgun (WGS) entry which is preliminary data.</text>
</comment>
<sequence length="150" mass="17345">MPYYFAYGSCMNVNDIKRTVDGKRLGPALLHDYTFGFRAFSHKREGGVADIIFEEGKTVEGALFEVPGFEELDIREGYPLVYDRIPVHVKRLESNEWVKAETYTIKDKAVTDIPPSKYYAGLIEEGAEILSLEYQDQLRKMIRELWRKGK</sequence>
<protein>
    <submittedName>
        <fullName evidence="3">Gamma-glutamylcyclotransferase family protein</fullName>
        <ecNumber evidence="3">2.3.2.-</ecNumber>
    </submittedName>
</protein>
<evidence type="ECO:0000313" key="3">
    <source>
        <dbReference type="EMBL" id="MFC5711994.1"/>
    </source>
</evidence>
<keyword evidence="3" id="KW-0012">Acyltransferase</keyword>
<accession>A0ABW0YPG3</accession>
<dbReference type="RefSeq" id="WP_385938995.1">
    <property type="nucleotide sequence ID" value="NZ_JBHSOZ010000003.1"/>
</dbReference>
<dbReference type="Pfam" id="PF06094">
    <property type="entry name" value="GGACT"/>
    <property type="match status" value="1"/>
</dbReference>
<dbReference type="EMBL" id="JBHSOZ010000003">
    <property type="protein sequence ID" value="MFC5711994.1"/>
    <property type="molecule type" value="Genomic_DNA"/>
</dbReference>